<sequence length="248" mass="28488">MTRVRSPAYPSLSLSAAIDMIRKVHSQQQSTSEPREVVLKHMGYSGPNGRALKSISALIKYGFLEKSDDDGLHVSDRAIAILYPDTDHPEKRQEELFLASRGPDLFNEIFSRWDVRPSETSLEAFLIRKGFNVNSIGEVTRAFYETWDLVSGFEDRYDSQEDQNENTEINERKDTAMDQHTPQQAKPLDAHLPKKRPDHESLFLNVTKPVFDFETVRVNTTIDNQEDLSKLISRLNKIKEMLPSKTEY</sequence>
<feature type="region of interest" description="Disordered" evidence="1">
    <location>
        <begin position="157"/>
        <end position="194"/>
    </location>
</feature>
<dbReference type="AlphaFoldDB" id="A0A3B0RZV4"/>
<evidence type="ECO:0000256" key="1">
    <source>
        <dbReference type="SAM" id="MobiDB-lite"/>
    </source>
</evidence>
<protein>
    <submittedName>
        <fullName evidence="2">Uncharacterized protein</fullName>
    </submittedName>
</protein>
<dbReference type="EMBL" id="UOEC01000052">
    <property type="protein sequence ID" value="VAV88815.1"/>
    <property type="molecule type" value="Genomic_DNA"/>
</dbReference>
<gene>
    <name evidence="2" type="ORF">MNBD_ALPHA08-142</name>
</gene>
<accession>A0A3B0RZV4</accession>
<proteinExistence type="predicted"/>
<organism evidence="2">
    <name type="scientific">hydrothermal vent metagenome</name>
    <dbReference type="NCBI Taxonomy" id="652676"/>
    <lineage>
        <taxon>unclassified sequences</taxon>
        <taxon>metagenomes</taxon>
        <taxon>ecological metagenomes</taxon>
    </lineage>
</organism>
<reference evidence="2" key="1">
    <citation type="submission" date="2018-06" db="EMBL/GenBank/DDBJ databases">
        <authorList>
            <person name="Zhirakovskaya E."/>
        </authorList>
    </citation>
    <scope>NUCLEOTIDE SEQUENCE</scope>
</reference>
<name>A0A3B0RZV4_9ZZZZ</name>
<evidence type="ECO:0000313" key="2">
    <source>
        <dbReference type="EMBL" id="VAV88815.1"/>
    </source>
</evidence>